<sequence>MSTSNQRERPIPSGIQENEEKIRNDEIINARKFVHREYERQRRQEMGNLCGSLRTLLPREYVKGKRSLPDQLQGAVNYIKDMQNNIHQLKAHRDNLKKSVNYLDSHQIDNLPNCVILNPCPNGVEILISTIFEEKQGFSLPRILRELHDRGFDAVSCYSRKADNERSLHRIELEACNPPSEDLAGLQERLEYMINFPH</sequence>
<comment type="caution">
    <text evidence="8">The sequence shown here is derived from an EMBL/GenBank/DDBJ whole genome shotgun (WGS) entry which is preliminary data.</text>
</comment>
<evidence type="ECO:0000313" key="9">
    <source>
        <dbReference type="Proteomes" id="UP000231279"/>
    </source>
</evidence>
<dbReference type="STRING" id="429701.A0A2G9H1B6"/>
<keyword evidence="9" id="KW-1185">Reference proteome</keyword>
<evidence type="ECO:0000256" key="6">
    <source>
        <dbReference type="SAM" id="MobiDB-lite"/>
    </source>
</evidence>
<dbReference type="InterPro" id="IPR011598">
    <property type="entry name" value="bHLH_dom"/>
</dbReference>
<feature type="domain" description="BHLH" evidence="7">
    <location>
        <begin position="30"/>
        <end position="82"/>
    </location>
</feature>
<feature type="region of interest" description="Disordered" evidence="6">
    <location>
        <begin position="1"/>
        <end position="20"/>
    </location>
</feature>
<dbReference type="CDD" id="cd18914">
    <property type="entry name" value="bHLH_AtORG2_like"/>
    <property type="match status" value="1"/>
</dbReference>
<gene>
    <name evidence="8" type="ORF">CDL12_16073</name>
</gene>
<comment type="subcellular location">
    <subcellularLocation>
        <location evidence="1">Nucleus</location>
    </subcellularLocation>
</comment>
<dbReference type="PANTHER" id="PTHR13935:SF106">
    <property type="entry name" value="ACHAETE-SCUTE COMPLEX PROTEIN T5-RELATED"/>
    <property type="match status" value="1"/>
</dbReference>
<dbReference type="InterPro" id="IPR015660">
    <property type="entry name" value="MASH1/Ascl1a-like"/>
</dbReference>
<dbReference type="GO" id="GO:0000977">
    <property type="term" value="F:RNA polymerase II transcription regulatory region sequence-specific DNA binding"/>
    <property type="evidence" value="ECO:0007669"/>
    <property type="project" value="TreeGrafter"/>
</dbReference>
<protein>
    <recommendedName>
        <fullName evidence="7">BHLH domain-containing protein</fullName>
    </recommendedName>
</protein>
<dbReference type="InterPro" id="IPR036638">
    <property type="entry name" value="HLH_DNA-bd_sf"/>
</dbReference>
<dbReference type="Gene3D" id="4.10.280.10">
    <property type="entry name" value="Helix-loop-helix DNA-binding domain"/>
    <property type="match status" value="1"/>
</dbReference>
<keyword evidence="3" id="KW-0238">DNA-binding</keyword>
<evidence type="ECO:0000313" key="8">
    <source>
        <dbReference type="EMBL" id="PIN11322.1"/>
    </source>
</evidence>
<proteinExistence type="predicted"/>
<keyword evidence="5" id="KW-0539">Nucleus</keyword>
<evidence type="ECO:0000256" key="3">
    <source>
        <dbReference type="ARBA" id="ARBA00023125"/>
    </source>
</evidence>
<evidence type="ECO:0000256" key="5">
    <source>
        <dbReference type="ARBA" id="ARBA00023242"/>
    </source>
</evidence>
<reference evidence="9" key="1">
    <citation type="journal article" date="2018" name="Gigascience">
        <title>Genome assembly of the Pink Ipe (Handroanthus impetiginosus, Bignoniaceae), a highly valued, ecologically keystone Neotropical timber forest tree.</title>
        <authorList>
            <person name="Silva-Junior O.B."/>
            <person name="Grattapaglia D."/>
            <person name="Novaes E."/>
            <person name="Collevatti R.G."/>
        </authorList>
    </citation>
    <scope>NUCLEOTIDE SEQUENCE [LARGE SCALE GENOMIC DNA]</scope>
    <source>
        <strain evidence="9">cv. UFG-1</strain>
    </source>
</reference>
<evidence type="ECO:0000256" key="4">
    <source>
        <dbReference type="ARBA" id="ARBA00023163"/>
    </source>
</evidence>
<dbReference type="AlphaFoldDB" id="A0A2G9H1B6"/>
<name>A0A2G9H1B6_9LAMI</name>
<accession>A0A2G9H1B6</accession>
<evidence type="ECO:0000256" key="2">
    <source>
        <dbReference type="ARBA" id="ARBA00023015"/>
    </source>
</evidence>
<feature type="compositionally biased region" description="Basic and acidic residues" evidence="6">
    <location>
        <begin position="1"/>
        <end position="10"/>
    </location>
</feature>
<dbReference type="GO" id="GO:0000981">
    <property type="term" value="F:DNA-binding transcription factor activity, RNA polymerase II-specific"/>
    <property type="evidence" value="ECO:0007669"/>
    <property type="project" value="TreeGrafter"/>
</dbReference>
<dbReference type="Proteomes" id="UP000231279">
    <property type="component" value="Unassembled WGS sequence"/>
</dbReference>
<evidence type="ECO:0000259" key="7">
    <source>
        <dbReference type="PROSITE" id="PS50888"/>
    </source>
</evidence>
<dbReference type="PROSITE" id="PS50888">
    <property type="entry name" value="BHLH"/>
    <property type="match status" value="1"/>
</dbReference>
<dbReference type="PANTHER" id="PTHR13935">
    <property type="entry name" value="ACHAETE-SCUTE TRANSCRIPTION FACTOR-RELATED"/>
    <property type="match status" value="1"/>
</dbReference>
<dbReference type="OrthoDB" id="1935281at2759"/>
<dbReference type="Pfam" id="PF00010">
    <property type="entry name" value="HLH"/>
    <property type="match status" value="1"/>
</dbReference>
<organism evidence="8 9">
    <name type="scientific">Handroanthus impetiginosus</name>
    <dbReference type="NCBI Taxonomy" id="429701"/>
    <lineage>
        <taxon>Eukaryota</taxon>
        <taxon>Viridiplantae</taxon>
        <taxon>Streptophyta</taxon>
        <taxon>Embryophyta</taxon>
        <taxon>Tracheophyta</taxon>
        <taxon>Spermatophyta</taxon>
        <taxon>Magnoliopsida</taxon>
        <taxon>eudicotyledons</taxon>
        <taxon>Gunneridae</taxon>
        <taxon>Pentapetalae</taxon>
        <taxon>asterids</taxon>
        <taxon>lamiids</taxon>
        <taxon>Lamiales</taxon>
        <taxon>Bignoniaceae</taxon>
        <taxon>Crescentiina</taxon>
        <taxon>Tabebuia alliance</taxon>
        <taxon>Handroanthus</taxon>
    </lineage>
</organism>
<keyword evidence="4" id="KW-0804">Transcription</keyword>
<keyword evidence="2" id="KW-0805">Transcription regulation</keyword>
<dbReference type="GO" id="GO:0046983">
    <property type="term" value="F:protein dimerization activity"/>
    <property type="evidence" value="ECO:0007669"/>
    <property type="project" value="InterPro"/>
</dbReference>
<evidence type="ECO:0000256" key="1">
    <source>
        <dbReference type="ARBA" id="ARBA00004123"/>
    </source>
</evidence>
<dbReference type="GO" id="GO:0090575">
    <property type="term" value="C:RNA polymerase II transcription regulator complex"/>
    <property type="evidence" value="ECO:0007669"/>
    <property type="project" value="TreeGrafter"/>
</dbReference>
<dbReference type="SUPFAM" id="SSF47459">
    <property type="entry name" value="HLH, helix-loop-helix DNA-binding domain"/>
    <property type="match status" value="1"/>
</dbReference>
<dbReference type="EMBL" id="NKXS01002965">
    <property type="protein sequence ID" value="PIN11322.1"/>
    <property type="molecule type" value="Genomic_DNA"/>
</dbReference>